<dbReference type="Pfam" id="PF02423">
    <property type="entry name" value="OCD_Mu_crystall"/>
    <property type="match status" value="1"/>
</dbReference>
<dbReference type="PIRSF" id="PIRSF001439">
    <property type="entry name" value="CryM"/>
    <property type="match status" value="1"/>
</dbReference>
<dbReference type="AlphaFoldDB" id="A0A926KUH3"/>
<dbReference type="Gene3D" id="3.40.50.720">
    <property type="entry name" value="NAD(P)-binding Rossmann-like Domain"/>
    <property type="match status" value="1"/>
</dbReference>
<organism evidence="1 2">
    <name type="scientific">Paenibacillus sedimenti</name>
    <dbReference type="NCBI Taxonomy" id="2770274"/>
    <lineage>
        <taxon>Bacteria</taxon>
        <taxon>Bacillati</taxon>
        <taxon>Bacillota</taxon>
        <taxon>Bacilli</taxon>
        <taxon>Bacillales</taxon>
        <taxon>Paenibacillaceae</taxon>
        <taxon>Paenibacillus</taxon>
    </lineage>
</organism>
<dbReference type="PANTHER" id="PTHR13812">
    <property type="entry name" value="KETIMINE REDUCTASE MU-CRYSTALLIN"/>
    <property type="match status" value="1"/>
</dbReference>
<dbReference type="GO" id="GO:0005737">
    <property type="term" value="C:cytoplasm"/>
    <property type="evidence" value="ECO:0007669"/>
    <property type="project" value="TreeGrafter"/>
</dbReference>
<sequence>MTVTALQPSTGTLLYLSRQHIAEAGGESPALYAEVIEEALKLHAQGQYVQPLKPYLRVPGEGGEPGHIADRIIAMPSYVGGDMKVSGLKWIGSKHDNPGTRGLERASGIIVLNDPASNYPIALMEAALISSMRTAAVTAVGVKYLAKRTFASVTVIGCGLIAERQLQAVCELFPQVTVVHLYDTRPQAASRLAERIAAAYQQVSCRVEDSAEQAVRCGDVVIPCTVADQPYISYSWLRPGAFVSNISIMDLHKDVFLQADKVVVDDWEQSNREKKIIHQLVQEGLFSKDALHAELGEIAAGLKPGRERDDEIIVLNPMGMALEDIACAYRIYERAVGQGIGIPLPLYE</sequence>
<evidence type="ECO:0000313" key="2">
    <source>
        <dbReference type="Proteomes" id="UP000650466"/>
    </source>
</evidence>
<dbReference type="Proteomes" id="UP000650466">
    <property type="component" value="Unassembled WGS sequence"/>
</dbReference>
<gene>
    <name evidence="1" type="primary">sbnB</name>
    <name evidence="1" type="ORF">ICC18_25875</name>
</gene>
<dbReference type="InterPro" id="IPR023866">
    <property type="entry name" value="SbnB"/>
</dbReference>
<dbReference type="GO" id="GO:0019290">
    <property type="term" value="P:siderophore biosynthetic process"/>
    <property type="evidence" value="ECO:0007669"/>
    <property type="project" value="InterPro"/>
</dbReference>
<reference evidence="1" key="1">
    <citation type="submission" date="2020-09" db="EMBL/GenBank/DDBJ databases">
        <title>Draft Genome Sequence of Paenibacillus sp. WST5.</title>
        <authorList>
            <person name="Bao Z."/>
        </authorList>
    </citation>
    <scope>NUCLEOTIDE SEQUENCE</scope>
    <source>
        <strain evidence="1">WST5</strain>
    </source>
</reference>
<dbReference type="GO" id="GO:0016639">
    <property type="term" value="F:oxidoreductase activity, acting on the CH-NH2 group of donors, NAD or NADP as acceptor"/>
    <property type="evidence" value="ECO:0007669"/>
    <property type="project" value="InterPro"/>
</dbReference>
<dbReference type="SUPFAM" id="SSF51735">
    <property type="entry name" value="NAD(P)-binding Rossmann-fold domains"/>
    <property type="match status" value="1"/>
</dbReference>
<dbReference type="EMBL" id="JACVVD010000011">
    <property type="protein sequence ID" value="MBD0383538.1"/>
    <property type="molecule type" value="Genomic_DNA"/>
</dbReference>
<dbReference type="InterPro" id="IPR036291">
    <property type="entry name" value="NAD(P)-bd_dom_sf"/>
</dbReference>
<dbReference type="Gene3D" id="3.30.1780.10">
    <property type="entry name" value="ornithine cyclodeaminase, domain 1"/>
    <property type="match status" value="1"/>
</dbReference>
<keyword evidence="2" id="KW-1185">Reference proteome</keyword>
<dbReference type="NCBIfam" id="TIGR03944">
    <property type="entry name" value="dehyd_SbnB_fam"/>
    <property type="match status" value="1"/>
</dbReference>
<proteinExistence type="predicted"/>
<dbReference type="PANTHER" id="PTHR13812:SF19">
    <property type="entry name" value="KETIMINE REDUCTASE MU-CRYSTALLIN"/>
    <property type="match status" value="1"/>
</dbReference>
<dbReference type="InterPro" id="IPR023401">
    <property type="entry name" value="ODC_N"/>
</dbReference>
<protein>
    <submittedName>
        <fullName evidence="1">2,3-diaminopropionate biosynthesis protein SbnB</fullName>
    </submittedName>
</protein>
<comment type="caution">
    <text evidence="1">The sequence shown here is derived from an EMBL/GenBank/DDBJ whole genome shotgun (WGS) entry which is preliminary data.</text>
</comment>
<accession>A0A926KUH3</accession>
<dbReference type="RefSeq" id="WP_188177317.1">
    <property type="nucleotide sequence ID" value="NZ_JACVVD010000011.1"/>
</dbReference>
<name>A0A926KUH3_9BACL</name>
<dbReference type="InterPro" id="IPR003462">
    <property type="entry name" value="ODC_Mu_crystall"/>
</dbReference>
<evidence type="ECO:0000313" key="1">
    <source>
        <dbReference type="EMBL" id="MBD0383538.1"/>
    </source>
</evidence>